<keyword evidence="3" id="KW-1185">Reference proteome</keyword>
<protein>
    <recommendedName>
        <fullName evidence="4">C2 domain-containing protein</fullName>
    </recommendedName>
</protein>
<dbReference type="AlphaFoldDB" id="A0A0D3KL29"/>
<proteinExistence type="predicted"/>
<dbReference type="RefSeq" id="XP_005788893.1">
    <property type="nucleotide sequence ID" value="XM_005788836.1"/>
</dbReference>
<dbReference type="HOGENOM" id="CLU_1108770_0_0_1"/>
<dbReference type="KEGG" id="ehx:EMIHUDRAFT_252334"/>
<sequence>MAAEVAALPLENLTGELDELGEPEFRGYLVRSQAAQEIVRILVGLAESEARPEDPVKLLRDLFDAELTLTDEAKEDVGELLAENARLKEDVAAYSSQLDLLLAKIPAADLAITNVRIAQPRTEGEEPAAGESERFLRIQLSAPQPEDDAQTVQTEAVGAGEEMAFEEALKLRLPAGRDAPPTLVVQLCSTEHDQPLATASISLPDADSGEVSDIVLVPVESGASLSYSFALTPVVEPEEPTDAEPDGESAG</sequence>
<dbReference type="EnsemblProtists" id="EOD36464">
    <property type="protein sequence ID" value="EOD36464"/>
    <property type="gene ID" value="EMIHUDRAFT_252334"/>
</dbReference>
<reference evidence="2" key="2">
    <citation type="submission" date="2024-10" db="UniProtKB">
        <authorList>
            <consortium name="EnsemblProtists"/>
        </authorList>
    </citation>
    <scope>IDENTIFICATION</scope>
</reference>
<name>A0A0D3KL29_EMIH1</name>
<evidence type="ECO:0008006" key="4">
    <source>
        <dbReference type="Google" id="ProtNLM"/>
    </source>
</evidence>
<reference evidence="3" key="1">
    <citation type="journal article" date="2013" name="Nature">
        <title>Pan genome of the phytoplankton Emiliania underpins its global distribution.</title>
        <authorList>
            <person name="Read B.A."/>
            <person name="Kegel J."/>
            <person name="Klute M.J."/>
            <person name="Kuo A."/>
            <person name="Lefebvre S.C."/>
            <person name="Maumus F."/>
            <person name="Mayer C."/>
            <person name="Miller J."/>
            <person name="Monier A."/>
            <person name="Salamov A."/>
            <person name="Young J."/>
            <person name="Aguilar M."/>
            <person name="Claverie J.M."/>
            <person name="Frickenhaus S."/>
            <person name="Gonzalez K."/>
            <person name="Herman E.K."/>
            <person name="Lin Y.C."/>
            <person name="Napier J."/>
            <person name="Ogata H."/>
            <person name="Sarno A.F."/>
            <person name="Shmutz J."/>
            <person name="Schroeder D."/>
            <person name="de Vargas C."/>
            <person name="Verret F."/>
            <person name="von Dassow P."/>
            <person name="Valentin K."/>
            <person name="Van de Peer Y."/>
            <person name="Wheeler G."/>
            <person name="Dacks J.B."/>
            <person name="Delwiche C.F."/>
            <person name="Dyhrman S.T."/>
            <person name="Glockner G."/>
            <person name="John U."/>
            <person name="Richards T."/>
            <person name="Worden A.Z."/>
            <person name="Zhang X."/>
            <person name="Grigoriev I.V."/>
            <person name="Allen A.E."/>
            <person name="Bidle K."/>
            <person name="Borodovsky M."/>
            <person name="Bowler C."/>
            <person name="Brownlee C."/>
            <person name="Cock J.M."/>
            <person name="Elias M."/>
            <person name="Gladyshev V.N."/>
            <person name="Groth M."/>
            <person name="Guda C."/>
            <person name="Hadaegh A."/>
            <person name="Iglesias-Rodriguez M.D."/>
            <person name="Jenkins J."/>
            <person name="Jones B.M."/>
            <person name="Lawson T."/>
            <person name="Leese F."/>
            <person name="Lindquist E."/>
            <person name="Lobanov A."/>
            <person name="Lomsadze A."/>
            <person name="Malik S.B."/>
            <person name="Marsh M.E."/>
            <person name="Mackinder L."/>
            <person name="Mock T."/>
            <person name="Mueller-Roeber B."/>
            <person name="Pagarete A."/>
            <person name="Parker M."/>
            <person name="Probert I."/>
            <person name="Quesneville H."/>
            <person name="Raines C."/>
            <person name="Rensing S.A."/>
            <person name="Riano-Pachon D.M."/>
            <person name="Richier S."/>
            <person name="Rokitta S."/>
            <person name="Shiraiwa Y."/>
            <person name="Soanes D.M."/>
            <person name="van der Giezen M."/>
            <person name="Wahlund T.M."/>
            <person name="Williams B."/>
            <person name="Wilson W."/>
            <person name="Wolfe G."/>
            <person name="Wurch L.L."/>
        </authorList>
    </citation>
    <scope>NUCLEOTIDE SEQUENCE</scope>
</reference>
<feature type="coiled-coil region" evidence="1">
    <location>
        <begin position="70"/>
        <end position="104"/>
    </location>
</feature>
<dbReference type="PaxDb" id="2903-EOD36464"/>
<evidence type="ECO:0000313" key="3">
    <source>
        <dbReference type="Proteomes" id="UP000013827"/>
    </source>
</evidence>
<organism evidence="2 3">
    <name type="scientific">Emiliania huxleyi (strain CCMP1516)</name>
    <dbReference type="NCBI Taxonomy" id="280463"/>
    <lineage>
        <taxon>Eukaryota</taxon>
        <taxon>Haptista</taxon>
        <taxon>Haptophyta</taxon>
        <taxon>Prymnesiophyceae</taxon>
        <taxon>Isochrysidales</taxon>
        <taxon>Noelaerhabdaceae</taxon>
        <taxon>Emiliania</taxon>
    </lineage>
</organism>
<evidence type="ECO:0000256" key="1">
    <source>
        <dbReference type="SAM" id="Coils"/>
    </source>
</evidence>
<keyword evidence="1" id="KW-0175">Coiled coil</keyword>
<dbReference type="GeneID" id="17281734"/>
<accession>A0A0D3KL29</accession>
<dbReference type="Proteomes" id="UP000013827">
    <property type="component" value="Unassembled WGS sequence"/>
</dbReference>
<evidence type="ECO:0000313" key="2">
    <source>
        <dbReference type="EnsemblProtists" id="EOD36464"/>
    </source>
</evidence>